<evidence type="ECO:0000256" key="4">
    <source>
        <dbReference type="SAM" id="MobiDB-lite"/>
    </source>
</evidence>
<dbReference type="PANTHER" id="PTHR42887:SF1">
    <property type="entry name" value="BLR3961 PROTEIN"/>
    <property type="match status" value="1"/>
</dbReference>
<name>A0ABV6JUY6_9PROT</name>
<keyword evidence="8" id="KW-1185">Reference proteome</keyword>
<dbReference type="SUPFAM" id="SSF51905">
    <property type="entry name" value="FAD/NAD(P)-binding domain"/>
    <property type="match status" value="1"/>
</dbReference>
<dbReference type="InterPro" id="IPR022460">
    <property type="entry name" value="Flavoprotein_PP4765"/>
</dbReference>
<sequence>MAGPGDAAPLPPAAARDGSGAAAHRPTVAVIGAGPAGLMAAERLAAAGCAVTVVERMPSPARKLLIAGRGGLNLTHTEPLERFLDRYGAARARLEPAIRRFDPEALRRWCEELGEPTFVGSSGRVFPTAFKAAPLLRAWLARLDTLGVQLRRRCRWDGWDETGALILRDEAGAHPLRPDATVLALGGASWPRLGSDGNWVSILRARGVEVAPLRPSNTGFTAEWSPAFRERAEGEPLKRVALTLDGRTVRGEAVVTASGIEGGVIYALSAPIRDRIAAEGEARPTLDLRPDLSREELRRRLSAPRRAQSLSNFLRRAAAMPPVAVALLREATGGNAAALNEPDQLAGLIKALPLRLTGIPSIERAISSAGGILWDEVDEGFALRRCSGTFVAGEMLDWEAPTGGYLLQACFSTGLAAAEGALRHLGVAA</sequence>
<comment type="caution">
    <text evidence="7">The sequence shown here is derived from an EMBL/GenBank/DDBJ whole genome shotgun (WGS) entry which is preliminary data.</text>
</comment>
<dbReference type="InterPro" id="IPR023166">
    <property type="entry name" value="BaiN-like_dom_sf"/>
</dbReference>
<dbReference type="Gene3D" id="1.10.8.260">
    <property type="entry name" value="HI0933 insert domain-like"/>
    <property type="match status" value="1"/>
</dbReference>
<dbReference type="NCBIfam" id="TIGR00275">
    <property type="entry name" value="aminoacetone oxidase family FAD-binding enzyme"/>
    <property type="match status" value="1"/>
</dbReference>
<evidence type="ECO:0000256" key="1">
    <source>
        <dbReference type="ARBA" id="ARBA00001974"/>
    </source>
</evidence>
<dbReference type="EMBL" id="JBHLUN010000008">
    <property type="protein sequence ID" value="MFC0409127.1"/>
    <property type="molecule type" value="Genomic_DNA"/>
</dbReference>
<dbReference type="PANTHER" id="PTHR42887">
    <property type="entry name" value="OS12G0638800 PROTEIN"/>
    <property type="match status" value="1"/>
</dbReference>
<gene>
    <name evidence="7" type="ORF">ACFFGY_12770</name>
</gene>
<dbReference type="Gene3D" id="3.50.50.60">
    <property type="entry name" value="FAD/NAD(P)-binding domain"/>
    <property type="match status" value="1"/>
</dbReference>
<dbReference type="NCBIfam" id="TIGR03862">
    <property type="entry name" value="flavo_PP4765"/>
    <property type="match status" value="1"/>
</dbReference>
<keyword evidence="2" id="KW-0285">Flavoprotein</keyword>
<dbReference type="InterPro" id="IPR057661">
    <property type="entry name" value="RsdA/BaiN/AoA(So)_Rossmann"/>
</dbReference>
<evidence type="ECO:0000313" key="7">
    <source>
        <dbReference type="EMBL" id="MFC0409127.1"/>
    </source>
</evidence>
<evidence type="ECO:0000256" key="2">
    <source>
        <dbReference type="ARBA" id="ARBA00022630"/>
    </source>
</evidence>
<organism evidence="7 8">
    <name type="scientific">Roseomonas elaeocarpi</name>
    <dbReference type="NCBI Taxonomy" id="907779"/>
    <lineage>
        <taxon>Bacteria</taxon>
        <taxon>Pseudomonadati</taxon>
        <taxon>Pseudomonadota</taxon>
        <taxon>Alphaproteobacteria</taxon>
        <taxon>Acetobacterales</taxon>
        <taxon>Roseomonadaceae</taxon>
        <taxon>Roseomonas</taxon>
    </lineage>
</organism>
<dbReference type="Proteomes" id="UP001589865">
    <property type="component" value="Unassembled WGS sequence"/>
</dbReference>
<accession>A0ABV6JUY6</accession>
<evidence type="ECO:0000256" key="3">
    <source>
        <dbReference type="ARBA" id="ARBA00022827"/>
    </source>
</evidence>
<comment type="cofactor">
    <cofactor evidence="1">
        <name>FAD</name>
        <dbReference type="ChEBI" id="CHEBI:57692"/>
    </cofactor>
</comment>
<protein>
    <submittedName>
        <fullName evidence="7">NAD(P)/FAD-dependent oxidoreductase</fullName>
    </submittedName>
</protein>
<dbReference type="Pfam" id="PF03486">
    <property type="entry name" value="HI0933_like"/>
    <property type="match status" value="1"/>
</dbReference>
<evidence type="ECO:0000259" key="6">
    <source>
        <dbReference type="Pfam" id="PF22780"/>
    </source>
</evidence>
<dbReference type="InterPro" id="IPR055178">
    <property type="entry name" value="RsdA/BaiN/AoA(So)-like_dom"/>
</dbReference>
<evidence type="ECO:0000259" key="5">
    <source>
        <dbReference type="Pfam" id="PF03486"/>
    </source>
</evidence>
<evidence type="ECO:0000313" key="8">
    <source>
        <dbReference type="Proteomes" id="UP001589865"/>
    </source>
</evidence>
<dbReference type="Gene3D" id="2.40.30.10">
    <property type="entry name" value="Translation factors"/>
    <property type="match status" value="1"/>
</dbReference>
<dbReference type="InterPro" id="IPR036188">
    <property type="entry name" value="FAD/NAD-bd_sf"/>
</dbReference>
<keyword evidence="3" id="KW-0274">FAD</keyword>
<dbReference type="RefSeq" id="WP_377044874.1">
    <property type="nucleotide sequence ID" value="NZ_JBHLUN010000008.1"/>
</dbReference>
<dbReference type="InterPro" id="IPR004792">
    <property type="entry name" value="BaiN-like"/>
</dbReference>
<dbReference type="Pfam" id="PF22780">
    <property type="entry name" value="HI0933_like_1st"/>
    <property type="match status" value="1"/>
</dbReference>
<reference evidence="7 8" key="1">
    <citation type="submission" date="2024-09" db="EMBL/GenBank/DDBJ databases">
        <authorList>
            <person name="Sun Q."/>
            <person name="Mori K."/>
        </authorList>
    </citation>
    <scope>NUCLEOTIDE SEQUENCE [LARGE SCALE GENOMIC DNA]</scope>
    <source>
        <strain evidence="7 8">TBRC 5777</strain>
    </source>
</reference>
<dbReference type="SUPFAM" id="SSF160996">
    <property type="entry name" value="HI0933 insert domain-like"/>
    <property type="match status" value="1"/>
</dbReference>
<feature type="domain" description="RsdA/BaiN/AoA(So)-like Rossmann fold-like" evidence="5">
    <location>
        <begin position="27"/>
        <end position="419"/>
    </location>
</feature>
<feature type="region of interest" description="Disordered" evidence="4">
    <location>
        <begin position="1"/>
        <end position="21"/>
    </location>
</feature>
<proteinExistence type="predicted"/>
<feature type="domain" description="RsdA/BaiN/AoA(So)-like insert" evidence="6">
    <location>
        <begin position="214"/>
        <end position="367"/>
    </location>
</feature>